<comment type="similarity">
    <text evidence="2">Belongs to the EAF6 family.</text>
</comment>
<evidence type="ECO:0000256" key="7">
    <source>
        <dbReference type="ARBA" id="ARBA00023242"/>
    </source>
</evidence>
<dbReference type="GO" id="GO:0006325">
    <property type="term" value="P:chromatin organization"/>
    <property type="evidence" value="ECO:0007669"/>
    <property type="project" value="UniProtKB-KW"/>
</dbReference>
<keyword evidence="7" id="KW-0539">Nucleus</keyword>
<sequence>MSSTVLEQVLARRDFLEKELQKTEQHLYDIETNYLTSENSHCGTVLKGFDGFLSSKDNIRKRPRNFKLEDRAFSLSSTTSPATAELDQQSNEAERHDGSQGGSSRGKSTFTRHHSRSNLRNH</sequence>
<evidence type="ECO:0000256" key="9">
    <source>
        <dbReference type="SAM" id="MobiDB-lite"/>
    </source>
</evidence>
<dbReference type="EMBL" id="GBEZ01020662">
    <property type="protein sequence ID" value="JAC66024.1"/>
    <property type="molecule type" value="Transcribed_RNA"/>
</dbReference>
<dbReference type="InterPro" id="IPR015418">
    <property type="entry name" value="Eaf6"/>
</dbReference>
<reference evidence="10" key="1">
    <citation type="submission" date="2014-05" db="EMBL/GenBank/DDBJ databases">
        <title>The transcriptome of the halophilic microalga Tetraselmis sp. GSL018 isolated from the Great Salt Lake, Utah.</title>
        <authorList>
            <person name="Jinkerson R.E."/>
            <person name="D'Adamo S."/>
            <person name="Posewitz M.C."/>
        </authorList>
    </citation>
    <scope>NUCLEOTIDE SEQUENCE</scope>
    <source>
        <strain evidence="10">GSL018</strain>
    </source>
</reference>
<gene>
    <name evidence="10" type="primary">EAF6</name>
    <name evidence="10" type="ORF">TSPGSL018_14649</name>
</gene>
<feature type="region of interest" description="Disordered" evidence="9">
    <location>
        <begin position="72"/>
        <end position="122"/>
    </location>
</feature>
<dbReference type="GO" id="GO:0005634">
    <property type="term" value="C:nucleus"/>
    <property type="evidence" value="ECO:0007669"/>
    <property type="project" value="UniProtKB-SubCell"/>
</dbReference>
<evidence type="ECO:0000256" key="3">
    <source>
        <dbReference type="ARBA" id="ARBA00022853"/>
    </source>
</evidence>
<feature type="compositionally biased region" description="Polar residues" evidence="9">
    <location>
        <begin position="74"/>
        <end position="91"/>
    </location>
</feature>
<evidence type="ECO:0000313" key="10">
    <source>
        <dbReference type="EMBL" id="JAC66024.1"/>
    </source>
</evidence>
<dbReference type="Pfam" id="PF09340">
    <property type="entry name" value="NuA4"/>
    <property type="match status" value="1"/>
</dbReference>
<evidence type="ECO:0000256" key="5">
    <source>
        <dbReference type="ARBA" id="ARBA00023054"/>
    </source>
</evidence>
<dbReference type="PANTHER" id="PTHR13476">
    <property type="entry name" value="CHROMATIN MODIFICATION-RELATED PROTEIN MEAF6"/>
    <property type="match status" value="1"/>
</dbReference>
<name>A0A061R5I9_9CHLO</name>
<feature type="coiled-coil region" evidence="8">
    <location>
        <begin position="6"/>
        <end position="33"/>
    </location>
</feature>
<proteinExistence type="inferred from homology"/>
<evidence type="ECO:0000256" key="6">
    <source>
        <dbReference type="ARBA" id="ARBA00023163"/>
    </source>
</evidence>
<protein>
    <submittedName>
        <fullName evidence="10">Chromatin modification-related protein EAF6</fullName>
    </submittedName>
</protein>
<dbReference type="GO" id="GO:0000123">
    <property type="term" value="C:histone acetyltransferase complex"/>
    <property type="evidence" value="ECO:0007669"/>
    <property type="project" value="InterPro"/>
</dbReference>
<dbReference type="AlphaFoldDB" id="A0A061R5I9"/>
<organism evidence="10">
    <name type="scientific">Tetraselmis sp. GSL018</name>
    <dbReference type="NCBI Taxonomy" id="582737"/>
    <lineage>
        <taxon>Eukaryota</taxon>
        <taxon>Viridiplantae</taxon>
        <taxon>Chlorophyta</taxon>
        <taxon>core chlorophytes</taxon>
        <taxon>Chlorodendrophyceae</taxon>
        <taxon>Chlorodendrales</taxon>
        <taxon>Chlorodendraceae</taxon>
        <taxon>Tetraselmis</taxon>
    </lineage>
</organism>
<evidence type="ECO:0000256" key="1">
    <source>
        <dbReference type="ARBA" id="ARBA00004123"/>
    </source>
</evidence>
<keyword evidence="5 8" id="KW-0175">Coiled coil</keyword>
<keyword evidence="4" id="KW-0805">Transcription regulation</keyword>
<keyword evidence="3" id="KW-0156">Chromatin regulator</keyword>
<feature type="compositionally biased region" description="Basic residues" evidence="9">
    <location>
        <begin position="110"/>
        <end position="122"/>
    </location>
</feature>
<accession>A0A061R5I9</accession>
<evidence type="ECO:0000256" key="2">
    <source>
        <dbReference type="ARBA" id="ARBA00010916"/>
    </source>
</evidence>
<comment type="subcellular location">
    <subcellularLocation>
        <location evidence="1">Nucleus</location>
    </subcellularLocation>
</comment>
<keyword evidence="6" id="KW-0804">Transcription</keyword>
<evidence type="ECO:0000256" key="4">
    <source>
        <dbReference type="ARBA" id="ARBA00023015"/>
    </source>
</evidence>
<evidence type="ECO:0000256" key="8">
    <source>
        <dbReference type="SAM" id="Coils"/>
    </source>
</evidence>